<protein>
    <submittedName>
        <fullName evidence="2">Uncharacterized protein LOC104213875</fullName>
    </submittedName>
</protein>
<proteinExistence type="predicted"/>
<dbReference type="Gene3D" id="3.30.70.270">
    <property type="match status" value="1"/>
</dbReference>
<dbReference type="STRING" id="4096.A0A1U7V9S7"/>
<evidence type="ECO:0000313" key="2">
    <source>
        <dbReference type="RefSeq" id="XP_009761736.1"/>
    </source>
</evidence>
<sequence>MDIVYQQVVGIVRRLEGMLAREIGEREAKRFRESRTYSGTRAPAVAHHGRGYVSRPVHSTLPAASVPFFGHVVSSDGIKVDSKKVEPVQSWPKPSLAKEIRSFFGLAGHYRRFVGGFSSIAAPLFRP</sequence>
<accession>A0A1U7V9S7</accession>
<gene>
    <name evidence="2" type="primary">LOC104213875</name>
</gene>
<organism evidence="1 2">
    <name type="scientific">Nicotiana sylvestris</name>
    <name type="common">Wood tobacco</name>
    <name type="synonym">South American tobacco</name>
    <dbReference type="NCBI Taxonomy" id="4096"/>
    <lineage>
        <taxon>Eukaryota</taxon>
        <taxon>Viridiplantae</taxon>
        <taxon>Streptophyta</taxon>
        <taxon>Embryophyta</taxon>
        <taxon>Tracheophyta</taxon>
        <taxon>Spermatophyta</taxon>
        <taxon>Magnoliopsida</taxon>
        <taxon>eudicotyledons</taxon>
        <taxon>Gunneridae</taxon>
        <taxon>Pentapetalae</taxon>
        <taxon>asterids</taxon>
        <taxon>lamiids</taxon>
        <taxon>Solanales</taxon>
        <taxon>Solanaceae</taxon>
        <taxon>Nicotianoideae</taxon>
        <taxon>Nicotianeae</taxon>
        <taxon>Nicotiana</taxon>
    </lineage>
</organism>
<dbReference type="InterPro" id="IPR043502">
    <property type="entry name" value="DNA/RNA_pol_sf"/>
</dbReference>
<dbReference type="PANTHER" id="PTHR33064">
    <property type="entry name" value="POL PROTEIN"/>
    <property type="match status" value="1"/>
</dbReference>
<evidence type="ECO:0000313" key="1">
    <source>
        <dbReference type="Proteomes" id="UP000189701"/>
    </source>
</evidence>
<reference evidence="1" key="1">
    <citation type="journal article" date="2013" name="Genome Biol.">
        <title>Reference genomes and transcriptomes of Nicotiana sylvestris and Nicotiana tomentosiformis.</title>
        <authorList>
            <person name="Sierro N."/>
            <person name="Battey J.N."/>
            <person name="Ouadi S."/>
            <person name="Bovet L."/>
            <person name="Goepfert S."/>
            <person name="Bakaher N."/>
            <person name="Peitsch M.C."/>
            <person name="Ivanov N.V."/>
        </authorList>
    </citation>
    <scope>NUCLEOTIDE SEQUENCE [LARGE SCALE GENOMIC DNA]</scope>
</reference>
<dbReference type="OrthoDB" id="415724at2759"/>
<dbReference type="PANTHER" id="PTHR33064:SF37">
    <property type="entry name" value="RIBONUCLEASE H"/>
    <property type="match status" value="1"/>
</dbReference>
<dbReference type="eggNOG" id="KOG0017">
    <property type="taxonomic scope" value="Eukaryota"/>
</dbReference>
<keyword evidence="1" id="KW-1185">Reference proteome</keyword>
<dbReference type="InterPro" id="IPR043128">
    <property type="entry name" value="Rev_trsase/Diguanyl_cyclase"/>
</dbReference>
<dbReference type="RefSeq" id="XP_009761736.1">
    <property type="nucleotide sequence ID" value="XM_009763434.1"/>
</dbReference>
<dbReference type="SUPFAM" id="SSF56672">
    <property type="entry name" value="DNA/RNA polymerases"/>
    <property type="match status" value="1"/>
</dbReference>
<dbReference type="AlphaFoldDB" id="A0A1U7V9S7"/>
<dbReference type="Proteomes" id="UP000189701">
    <property type="component" value="Unplaced"/>
</dbReference>
<name>A0A1U7V9S7_NICSY</name>
<reference evidence="2" key="2">
    <citation type="submission" date="2025-08" db="UniProtKB">
        <authorList>
            <consortium name="RefSeq"/>
        </authorList>
    </citation>
    <scope>IDENTIFICATION</scope>
    <source>
        <tissue evidence="2">Leaf</tissue>
    </source>
</reference>
<dbReference type="InterPro" id="IPR051320">
    <property type="entry name" value="Viral_Replic_Matur_Polypro"/>
</dbReference>